<dbReference type="OrthoDB" id="1927957at2759"/>
<dbReference type="Proteomes" id="UP000515123">
    <property type="component" value="Linkage group 9"/>
</dbReference>
<feature type="compositionally biased region" description="Basic residues" evidence="2">
    <location>
        <begin position="21"/>
        <end position="34"/>
    </location>
</feature>
<organism evidence="3 4">
    <name type="scientific">Ananas comosus</name>
    <name type="common">Pineapple</name>
    <name type="synonym">Ananas ananas</name>
    <dbReference type="NCBI Taxonomy" id="4615"/>
    <lineage>
        <taxon>Eukaryota</taxon>
        <taxon>Viridiplantae</taxon>
        <taxon>Streptophyta</taxon>
        <taxon>Embryophyta</taxon>
        <taxon>Tracheophyta</taxon>
        <taxon>Spermatophyta</taxon>
        <taxon>Magnoliopsida</taxon>
        <taxon>Liliopsida</taxon>
        <taxon>Poales</taxon>
        <taxon>Bromeliaceae</taxon>
        <taxon>Bromelioideae</taxon>
        <taxon>Ananas</taxon>
    </lineage>
</organism>
<evidence type="ECO:0000256" key="2">
    <source>
        <dbReference type="SAM" id="MobiDB-lite"/>
    </source>
</evidence>
<dbReference type="GeneID" id="109715239"/>
<feature type="compositionally biased region" description="Basic and acidic residues" evidence="2">
    <location>
        <begin position="47"/>
        <end position="56"/>
    </location>
</feature>
<keyword evidence="1" id="KW-0175">Coiled coil</keyword>
<gene>
    <name evidence="6" type="primary">LOC109715239</name>
    <name evidence="3" type="ORF">ACMD2_10107</name>
</gene>
<feature type="compositionally biased region" description="Basic and acidic residues" evidence="2">
    <location>
        <begin position="532"/>
        <end position="541"/>
    </location>
</feature>
<feature type="region of interest" description="Disordered" evidence="2">
    <location>
        <begin position="435"/>
        <end position="462"/>
    </location>
</feature>
<name>A0A199URE0_ANACO</name>
<reference evidence="6" key="2">
    <citation type="submission" date="2025-04" db="UniProtKB">
        <authorList>
            <consortium name="RefSeq"/>
        </authorList>
    </citation>
    <scope>IDENTIFICATION</scope>
    <source>
        <tissue evidence="6">Leaf</tissue>
    </source>
</reference>
<proteinExistence type="predicted"/>
<dbReference type="PANTHER" id="PTHR31071:SF2">
    <property type="entry name" value="ACTIN CYTOSKELETON-REGULATORY COMPLEX PAN-LIKE PROTEIN"/>
    <property type="match status" value="1"/>
</dbReference>
<dbReference type="RefSeq" id="XP_020095742.1">
    <property type="nucleotide sequence ID" value="XM_020240153.1"/>
</dbReference>
<sequence length="612" mass="68249">MASESPPAISETLTLTPSRDPRHRLRRRRAKPGPRRGSGAATPLRVWRLDGSDRSAKGGGGGDAAKGGGGGDAASARRVAAALWRMRPPRVGGGGEERRAELGFEVNSRHLQSPCPCCRDAIILHNKPRNGRAIAILSHFSNNGGLKKVETCAACNASEIATKFASVAIVSCLQQELKFAHRRINELEFDRRSVNEKVDCMLQKFEEEKASWRRREHEKIQNIIASIKNDLSGERKNRQRMEVVNAKLAAELNEANLRAKQNLRDYEREKGARELAEDACDELVKEIGEDKSEIEALKRESVKIREGVEEERRMLQMAEVWREERVKMKLIDANLTLHNKYSELNKLKADLQAFLQVQAAKVTDLEPVKEAHMLKDAVELINVPDMREFSYQPPNSKDIFSIFQELIEETSEEEISQVSECSLASHDSKIHPVSAETEKLEEPISGCTNEGADTIGDTEDDDGWVSVNKVEEQGSSNSLEGSEVLANGLHEHTNALVSGTDWDDDKENDKIFCSSTNNRQSNKKGSSSVDGENLKNRRLPNDEVNSDTIGSSPSNLGQLSSLKLLNPHVTRGMKGFVEWTRGMQRLRLRSKLIEASINSQKIQLPHTTKQKT</sequence>
<feature type="compositionally biased region" description="Gly residues" evidence="2">
    <location>
        <begin position="57"/>
        <end position="72"/>
    </location>
</feature>
<feature type="compositionally biased region" description="Polar residues" evidence="2">
    <location>
        <begin position="513"/>
        <end position="530"/>
    </location>
</feature>
<evidence type="ECO:0000313" key="5">
    <source>
        <dbReference type="Proteomes" id="UP000515123"/>
    </source>
</evidence>
<dbReference type="AlphaFoldDB" id="A0A199URE0"/>
<evidence type="ECO:0000313" key="3">
    <source>
        <dbReference type="EMBL" id="OAY67221.1"/>
    </source>
</evidence>
<accession>A0A199URE0</accession>
<feature type="coiled-coil region" evidence="1">
    <location>
        <begin position="170"/>
        <end position="300"/>
    </location>
</feature>
<reference evidence="3 4" key="1">
    <citation type="journal article" date="2016" name="DNA Res.">
        <title>The draft genome of MD-2 pineapple using hybrid error correction of long reads.</title>
        <authorList>
            <person name="Redwan R.M."/>
            <person name="Saidin A."/>
            <person name="Kumar S.V."/>
        </authorList>
    </citation>
    <scope>NUCLEOTIDE SEQUENCE [LARGE SCALE GENOMIC DNA]</scope>
    <source>
        <strain evidence="4">cv. MD2</strain>
        <tissue evidence="3">Leaf</tissue>
    </source>
</reference>
<evidence type="ECO:0000313" key="4">
    <source>
        <dbReference type="Proteomes" id="UP000092600"/>
    </source>
</evidence>
<feature type="region of interest" description="Disordered" evidence="2">
    <location>
        <begin position="513"/>
        <end position="556"/>
    </location>
</feature>
<dbReference type="STRING" id="4615.A0A199URE0"/>
<evidence type="ECO:0000256" key="1">
    <source>
        <dbReference type="SAM" id="Coils"/>
    </source>
</evidence>
<dbReference type="Proteomes" id="UP000092600">
    <property type="component" value="Unassembled WGS sequence"/>
</dbReference>
<feature type="region of interest" description="Disordered" evidence="2">
    <location>
        <begin position="1"/>
        <end position="73"/>
    </location>
</feature>
<dbReference type="PANTHER" id="PTHR31071">
    <property type="entry name" value="GB|AAF24581.1"/>
    <property type="match status" value="1"/>
</dbReference>
<keyword evidence="5" id="KW-1185">Reference proteome</keyword>
<feature type="compositionally biased region" description="Polar residues" evidence="2">
    <location>
        <begin position="546"/>
        <end position="556"/>
    </location>
</feature>
<dbReference type="EMBL" id="LSRQ01005610">
    <property type="protein sequence ID" value="OAY67221.1"/>
    <property type="molecule type" value="Genomic_DNA"/>
</dbReference>
<dbReference type="Gramene" id="Aco009038.1.mrna1">
    <property type="protein sequence ID" value="Aco009038.1.mrna1"/>
    <property type="gene ID" value="Aco009038.1.path1"/>
</dbReference>
<protein>
    <submittedName>
        <fullName evidence="6">Uncharacterized protein LOC109715239</fullName>
    </submittedName>
</protein>
<evidence type="ECO:0000313" key="6">
    <source>
        <dbReference type="RefSeq" id="XP_020095742.1"/>
    </source>
</evidence>
<dbReference type="InterPro" id="IPR043424">
    <property type="entry name" value="BLT-like"/>
</dbReference>